<dbReference type="PANTHER" id="PTHR24006:SF644">
    <property type="entry name" value="UBIQUITIN CARBOXYL-TERMINAL HYDROLASE 7"/>
    <property type="match status" value="1"/>
</dbReference>
<sequence length="1204" mass="139114">MNPLLILGLEQIYSTDIESPSDMLVDSDELLNDVENEKDDGNVHDILTDEIILRGDDVETMRELVLPPIHEQPEILENKSYSWQITDWTQLPRRHRSPVFWCGGHPWRILMFPKGNNVDYCSVYLEHGYEDGSKAGPIPQNFTCCMQFGFVLYNPDAPTCFVHNTANHRFTKDEGDWGFTRFVELRKLWNVPWDNQNNYLAPGERAILTAYVRHVKDETGVLWHNFQNYDSKQETETGYVGLKNQGATCYLNSLIQSLYFTNAFRKAVYQIPTQNEETLTNSAYTLQRLFYQLQTSKYAVGTSELTKSFGWETRHIFEQQDVQELSRKLMERMEEKMKGTEAEKVLSKLFSGKVRTYISCINVDYESHRLEDFWDIQLNVSGNRDLETSFQDYIQEEIMDGENQYMAGDEYKLQDAKKGVIFETFPDVLHLQLKRFQYDVERDAMMKINDRYEFPEIFDASPYLADNADKSEPYIYQLHGVLVHSGDLNAGHYYAFIKPEKNGWFYKYDDDKVTRATIREVLEDNYGGEFLYPNGQVPIRKNKPLMRQNNAYMLVYIRQTRLDDVLFPVTKDDTPAHLQYKLDEEARIRDARKKEREEQHLYLVARVITENTLREHGGTDLAVINSNEWSSSGSASYYRLLRKSLLKELIQQVSHDTDVDPRRVRMWAMVGRQNKTVRPDQPIHDINVTMEEAYQKMAGNKNGEFRLWAEVAEEVDSEGNAIWPASPGLVTNKALTKSDIIILFLKHFDIRAQKLSCIGYIYINKDKRVEDLVPIILKKMGWPDRSLNGDKIQLTLFEEIKPTMIEPMKAKQTLRAAELQDGDIVCFQLPSCDVKLDEGPNSKNGVNVNSKLGSLDQTQSEKSISTLTSLNTDPIRSSQDFIEDARFFYDWLSNKRDVLFSPHPTRNPNPEVYAPFTLTLSSKYSYDQMAARVGQHLRVDPTHIRFWTTHAATGAPKIAVKRVQSQNVTSILNPPYSSLSNATQKSDALFFEILEISLSELDTKRALKVYWLSEGISKVEEFDILVPKNGNVEDLIQALLKKAQLDDEETGGPIRVYETHSSRIYKVIGKEYQISSITDYVNVVAERLPVEDIEPNQAGNWVYAFHYQNDPSKTHGIPFIFRTIISEKFSDTKKRLEKRTGFKGKVFEKMKFAIIARGSFAKPLYLNDDDILEEHLTHRDDMLGLDHVDRSRGVRNGAVDLFLK</sequence>
<dbReference type="GO" id="GO:0004843">
    <property type="term" value="F:cysteine-type deubiquitinase activity"/>
    <property type="evidence" value="ECO:0007669"/>
    <property type="project" value="UniProtKB-EC"/>
</dbReference>
<evidence type="ECO:0000259" key="11">
    <source>
        <dbReference type="PROSITE" id="PS50235"/>
    </source>
</evidence>
<dbReference type="PROSITE" id="PS00973">
    <property type="entry name" value="USP_2"/>
    <property type="match status" value="1"/>
</dbReference>
<dbReference type="GO" id="GO:0005829">
    <property type="term" value="C:cytosol"/>
    <property type="evidence" value="ECO:0007669"/>
    <property type="project" value="TreeGrafter"/>
</dbReference>
<comment type="subcellular location">
    <subcellularLocation>
        <location evidence="2">Nucleus</location>
    </subcellularLocation>
</comment>
<name>A0A381LAX5_BLUGR</name>
<accession>A0A381LAX5</accession>
<dbReference type="InterPro" id="IPR008974">
    <property type="entry name" value="TRAF-like"/>
</dbReference>
<dbReference type="GO" id="GO:0004175">
    <property type="term" value="F:endopeptidase activity"/>
    <property type="evidence" value="ECO:0007669"/>
    <property type="project" value="UniProtKB-ARBA"/>
</dbReference>
<dbReference type="Pfam" id="PF14533">
    <property type="entry name" value="USP7_C2"/>
    <property type="match status" value="1"/>
</dbReference>
<dbReference type="InterPro" id="IPR018200">
    <property type="entry name" value="USP_CS"/>
</dbReference>
<evidence type="ECO:0000256" key="6">
    <source>
        <dbReference type="ARBA" id="ARBA00022786"/>
    </source>
</evidence>
<dbReference type="GO" id="GO:0005634">
    <property type="term" value="C:nucleus"/>
    <property type="evidence" value="ECO:0007669"/>
    <property type="project" value="UniProtKB-SubCell"/>
</dbReference>
<dbReference type="InterPro" id="IPR050164">
    <property type="entry name" value="Peptidase_C19"/>
</dbReference>
<dbReference type="InterPro" id="IPR038765">
    <property type="entry name" value="Papain-like_cys_pep_sf"/>
</dbReference>
<dbReference type="Gene3D" id="2.60.210.10">
    <property type="entry name" value="Apoptosis, Tumor Necrosis Factor Receptor Associated Protein 2, Chain A"/>
    <property type="match status" value="1"/>
</dbReference>
<dbReference type="InterPro" id="IPR002083">
    <property type="entry name" value="MATH/TRAF_dom"/>
</dbReference>
<reference evidence="12" key="1">
    <citation type="submission" date="2018-07" db="EMBL/GenBank/DDBJ databases">
        <authorList>
            <person name="Quirk P.G."/>
            <person name="Krulwich T.A."/>
        </authorList>
    </citation>
    <scope>NUCLEOTIDE SEQUENCE</scope>
    <source>
        <strain evidence="12">96224</strain>
    </source>
</reference>
<feature type="domain" description="MATH" evidence="10">
    <location>
        <begin position="78"/>
        <end position="212"/>
    </location>
</feature>
<evidence type="ECO:0000256" key="4">
    <source>
        <dbReference type="ARBA" id="ARBA00012759"/>
    </source>
</evidence>
<dbReference type="InterPro" id="IPR029346">
    <property type="entry name" value="USP_C"/>
</dbReference>
<keyword evidence="8" id="KW-0788">Thiol protease</keyword>
<evidence type="ECO:0000256" key="3">
    <source>
        <dbReference type="ARBA" id="ARBA00009085"/>
    </source>
</evidence>
<dbReference type="SMART" id="SM00061">
    <property type="entry name" value="MATH"/>
    <property type="match status" value="1"/>
</dbReference>
<dbReference type="SUPFAM" id="SSF54001">
    <property type="entry name" value="Cysteine proteinases"/>
    <property type="match status" value="1"/>
</dbReference>
<keyword evidence="5" id="KW-0645">Protease</keyword>
<dbReference type="GO" id="GO:0016579">
    <property type="term" value="P:protein deubiquitination"/>
    <property type="evidence" value="ECO:0007669"/>
    <property type="project" value="InterPro"/>
</dbReference>
<dbReference type="GO" id="GO:0031647">
    <property type="term" value="P:regulation of protein stability"/>
    <property type="evidence" value="ECO:0007669"/>
    <property type="project" value="TreeGrafter"/>
</dbReference>
<evidence type="ECO:0000256" key="8">
    <source>
        <dbReference type="ARBA" id="ARBA00022807"/>
    </source>
</evidence>
<dbReference type="CDD" id="cd02659">
    <property type="entry name" value="peptidase_C19C"/>
    <property type="match status" value="1"/>
</dbReference>
<protein>
    <recommendedName>
        <fullName evidence="4">ubiquitinyl hydrolase 1</fullName>
        <ecNumber evidence="4">3.4.19.12</ecNumber>
    </recommendedName>
</protein>
<dbReference type="Pfam" id="PF12436">
    <property type="entry name" value="USP7_ICP0_bdg"/>
    <property type="match status" value="1"/>
</dbReference>
<dbReference type="FunFam" id="3.90.70.10:FF:000005">
    <property type="entry name" value="Ubiquitin carboxyl-terminal hydrolase 7"/>
    <property type="match status" value="1"/>
</dbReference>
<gene>
    <name evidence="12" type="ORF">BGT96224V2_LOCUS3492</name>
</gene>
<comment type="catalytic activity">
    <reaction evidence="1">
        <text>Thiol-dependent hydrolysis of ester, thioester, amide, peptide and isopeptide bonds formed by the C-terminal Gly of ubiquitin (a 76-residue protein attached to proteins as an intracellular targeting signal).</text>
        <dbReference type="EC" id="3.4.19.12"/>
    </reaction>
</comment>
<evidence type="ECO:0000256" key="1">
    <source>
        <dbReference type="ARBA" id="ARBA00000707"/>
    </source>
</evidence>
<feature type="domain" description="USP" evidence="11">
    <location>
        <begin position="240"/>
        <end position="559"/>
    </location>
</feature>
<proteinExistence type="inferred from homology"/>
<keyword evidence="6" id="KW-0833">Ubl conjugation pathway</keyword>
<keyword evidence="9" id="KW-0539">Nucleus</keyword>
<evidence type="ECO:0000259" key="10">
    <source>
        <dbReference type="PROSITE" id="PS50144"/>
    </source>
</evidence>
<evidence type="ECO:0000256" key="7">
    <source>
        <dbReference type="ARBA" id="ARBA00022801"/>
    </source>
</evidence>
<dbReference type="PROSITE" id="PS50235">
    <property type="entry name" value="USP_3"/>
    <property type="match status" value="1"/>
</dbReference>
<evidence type="ECO:0000256" key="5">
    <source>
        <dbReference type="ARBA" id="ARBA00022670"/>
    </source>
</evidence>
<dbReference type="InterPro" id="IPR028889">
    <property type="entry name" value="USP"/>
</dbReference>
<dbReference type="OrthoDB" id="289038at2759"/>
<dbReference type="InterPro" id="IPR024729">
    <property type="entry name" value="USP7_ICP0-binding_dom"/>
</dbReference>
<dbReference type="AlphaFoldDB" id="A0A381LAX5"/>
<evidence type="ECO:0000256" key="2">
    <source>
        <dbReference type="ARBA" id="ARBA00004123"/>
    </source>
</evidence>
<evidence type="ECO:0000313" key="12">
    <source>
        <dbReference type="EMBL" id="SUZ10326.1"/>
    </source>
</evidence>
<dbReference type="Gene3D" id="3.90.70.10">
    <property type="entry name" value="Cysteine proteinases"/>
    <property type="match status" value="1"/>
</dbReference>
<evidence type="ECO:0000256" key="9">
    <source>
        <dbReference type="ARBA" id="ARBA00023242"/>
    </source>
</evidence>
<comment type="similarity">
    <text evidence="3">Belongs to the peptidase C19 family.</text>
</comment>
<dbReference type="Gene3D" id="3.10.20.90">
    <property type="entry name" value="Phosphatidylinositol 3-kinase Catalytic Subunit, Chain A, domain 1"/>
    <property type="match status" value="2"/>
</dbReference>
<dbReference type="PROSITE" id="PS50144">
    <property type="entry name" value="MATH"/>
    <property type="match status" value="1"/>
</dbReference>
<dbReference type="SUPFAM" id="SSF49599">
    <property type="entry name" value="TRAF domain-like"/>
    <property type="match status" value="1"/>
</dbReference>
<dbReference type="Pfam" id="PF22486">
    <property type="entry name" value="MATH_2"/>
    <property type="match status" value="1"/>
</dbReference>
<dbReference type="PROSITE" id="PS00972">
    <property type="entry name" value="USP_1"/>
    <property type="match status" value="1"/>
</dbReference>
<dbReference type="EMBL" id="UIGY01000079">
    <property type="protein sequence ID" value="SUZ10326.1"/>
    <property type="molecule type" value="Genomic_DNA"/>
</dbReference>
<dbReference type="InterPro" id="IPR001394">
    <property type="entry name" value="Peptidase_C19_UCH"/>
</dbReference>
<dbReference type="EC" id="3.4.19.12" evidence="4"/>
<keyword evidence="7" id="KW-0378">Hydrolase</keyword>
<dbReference type="GO" id="GO:0140492">
    <property type="term" value="F:metal-dependent deubiquitinase activity"/>
    <property type="evidence" value="ECO:0007669"/>
    <property type="project" value="UniProtKB-ARBA"/>
</dbReference>
<dbReference type="Pfam" id="PF00443">
    <property type="entry name" value="UCH"/>
    <property type="match status" value="1"/>
</dbReference>
<organism evidence="12">
    <name type="scientific">Blumeria graminis f. sp. tritici 96224</name>
    <dbReference type="NCBI Taxonomy" id="1268274"/>
    <lineage>
        <taxon>Eukaryota</taxon>
        <taxon>Fungi</taxon>
        <taxon>Dikarya</taxon>
        <taxon>Ascomycota</taxon>
        <taxon>Pezizomycotina</taxon>
        <taxon>Leotiomycetes</taxon>
        <taxon>Erysiphales</taxon>
        <taxon>Erysiphaceae</taxon>
        <taxon>Blumeria</taxon>
    </lineage>
</organism>
<dbReference type="PANTHER" id="PTHR24006">
    <property type="entry name" value="UBIQUITIN CARBOXYL-TERMINAL HYDROLASE"/>
    <property type="match status" value="1"/>
</dbReference>
<dbReference type="GO" id="GO:0006508">
    <property type="term" value="P:proteolysis"/>
    <property type="evidence" value="ECO:0007669"/>
    <property type="project" value="UniProtKB-KW"/>
</dbReference>